<dbReference type="HOGENOM" id="CLU_1802624_0_0_11"/>
<dbReference type="Proteomes" id="UP000008460">
    <property type="component" value="Chromosome"/>
</dbReference>
<dbReference type="EMBL" id="CP002666">
    <property type="protein sequence ID" value="AEE47607.1"/>
    <property type="molecule type" value="Genomic_DNA"/>
</dbReference>
<dbReference type="KEGG" id="cfi:Celf_3496"/>
<keyword evidence="2" id="KW-1185">Reference proteome</keyword>
<proteinExistence type="predicted"/>
<gene>
    <name evidence="1" type="ordered locus">Celf_3496</name>
</gene>
<protein>
    <submittedName>
        <fullName evidence="1">Uncharacterized protein</fullName>
    </submittedName>
</protein>
<accession>F4H2Y9</accession>
<dbReference type="AlphaFoldDB" id="F4H2Y9"/>
<evidence type="ECO:0000313" key="1">
    <source>
        <dbReference type="EMBL" id="AEE47607.1"/>
    </source>
</evidence>
<name>F4H2Y9_CELFA</name>
<reference evidence="1 2" key="1">
    <citation type="submission" date="2011-04" db="EMBL/GenBank/DDBJ databases">
        <title>Complete sequence of Cellulomonas fimi ATCC 484.</title>
        <authorList>
            <consortium name="US DOE Joint Genome Institute"/>
            <person name="Lucas S."/>
            <person name="Han J."/>
            <person name="Lapidus A."/>
            <person name="Cheng J.-F."/>
            <person name="Goodwin L."/>
            <person name="Pitluck S."/>
            <person name="Peters L."/>
            <person name="Chertkov O."/>
            <person name="Detter J.C."/>
            <person name="Han C."/>
            <person name="Tapia R."/>
            <person name="Land M."/>
            <person name="Hauser L."/>
            <person name="Kyrpides N."/>
            <person name="Ivanova N."/>
            <person name="Ovchinnikova G."/>
            <person name="Pagani I."/>
            <person name="Mead D."/>
            <person name="Brumm P."/>
            <person name="Woyke T."/>
        </authorList>
    </citation>
    <scope>NUCLEOTIDE SEQUENCE [LARGE SCALE GENOMIC DNA]</scope>
    <source>
        <strain evidence="2">ATCC 484 / DSM 20113 / JCM 1341 / NBRC 15513 / NCIMB 8980 / NCTC 7547</strain>
    </source>
</reference>
<dbReference type="eggNOG" id="ENOG5034BE9">
    <property type="taxonomic scope" value="Bacteria"/>
</dbReference>
<organism evidence="1 2">
    <name type="scientific">Cellulomonas fimi (strain ATCC 484 / DSM 20113 / JCM 1341 / CCUG 24087 / LMG 16345 / NBRC 15513 / NCIMB 8980 / NCTC 7547 / NRS-133)</name>
    <dbReference type="NCBI Taxonomy" id="590998"/>
    <lineage>
        <taxon>Bacteria</taxon>
        <taxon>Bacillati</taxon>
        <taxon>Actinomycetota</taxon>
        <taxon>Actinomycetes</taxon>
        <taxon>Micrococcales</taxon>
        <taxon>Cellulomonadaceae</taxon>
        <taxon>Cellulomonas</taxon>
    </lineage>
</organism>
<sequence>MQALVADGFLAAEAPALQTSIVAALDVRERAVPQPLRAELHVDRGAGDRLVLSWRNVVVGFVPPDRVAALAAQLPDRKAVVVVPGVVHPSGDIWRVWVGEEPADGFPAAPEGLDTLPVPEPTIAGLPIKLLRDRDADPHA</sequence>
<evidence type="ECO:0000313" key="2">
    <source>
        <dbReference type="Proteomes" id="UP000008460"/>
    </source>
</evidence>